<dbReference type="EMBL" id="JAPFFF010000057">
    <property type="protein sequence ID" value="KAK8837883.1"/>
    <property type="molecule type" value="Genomic_DNA"/>
</dbReference>
<accession>A0ABR2GVC7</accession>
<keyword evidence="3" id="KW-1185">Reference proteome</keyword>
<protein>
    <submittedName>
        <fullName evidence="2">Uncharacterized protein</fullName>
    </submittedName>
</protein>
<comment type="caution">
    <text evidence="2">The sequence shown here is derived from an EMBL/GenBank/DDBJ whole genome shotgun (WGS) entry which is preliminary data.</text>
</comment>
<dbReference type="EMBL" id="JAPFFF010000213">
    <property type="protein sequence ID" value="KAK8835193.1"/>
    <property type="molecule type" value="Genomic_DNA"/>
</dbReference>
<dbReference type="Gene3D" id="3.20.20.60">
    <property type="entry name" value="Phosphoenolpyruvate-binding domains"/>
    <property type="match status" value="1"/>
</dbReference>
<dbReference type="Proteomes" id="UP001470230">
    <property type="component" value="Unassembled WGS sequence"/>
</dbReference>
<evidence type="ECO:0000313" key="2">
    <source>
        <dbReference type="EMBL" id="KAK8837883.1"/>
    </source>
</evidence>
<name>A0ABR2GVC7_9EUKA</name>
<evidence type="ECO:0000313" key="3">
    <source>
        <dbReference type="Proteomes" id="UP001470230"/>
    </source>
</evidence>
<proteinExistence type="predicted"/>
<gene>
    <name evidence="1" type="ORF">M9Y10_017284</name>
    <name evidence="2" type="ORF">M9Y10_035824</name>
</gene>
<organism evidence="2 3">
    <name type="scientific">Tritrichomonas musculus</name>
    <dbReference type="NCBI Taxonomy" id="1915356"/>
    <lineage>
        <taxon>Eukaryota</taxon>
        <taxon>Metamonada</taxon>
        <taxon>Parabasalia</taxon>
        <taxon>Tritrichomonadida</taxon>
        <taxon>Tritrichomonadidae</taxon>
        <taxon>Tritrichomonas</taxon>
    </lineage>
</organism>
<reference evidence="2 3" key="1">
    <citation type="submission" date="2024-04" db="EMBL/GenBank/DDBJ databases">
        <title>Tritrichomonas musculus Genome.</title>
        <authorList>
            <person name="Alves-Ferreira E."/>
            <person name="Grigg M."/>
            <person name="Lorenzi H."/>
            <person name="Galac M."/>
        </authorList>
    </citation>
    <scope>NUCLEOTIDE SEQUENCE [LARGE SCALE GENOMIC DNA]</scope>
    <source>
        <strain evidence="2 3">EAF2021</strain>
    </source>
</reference>
<evidence type="ECO:0000313" key="1">
    <source>
        <dbReference type="EMBL" id="KAK8835193.1"/>
    </source>
</evidence>
<dbReference type="InterPro" id="IPR040442">
    <property type="entry name" value="Pyrv_kinase-like_dom_sf"/>
</dbReference>
<sequence length="92" mass="10433">MKIGEPIENPEGGENNAYPEITMSKSLGADCFVSTENMFLSEQRIKIVRKILLSEKEEEKKADMKELVEQQTSEYAAMRHPSSRCFSYGLPS</sequence>